<gene>
    <name evidence="4" type="ORF">D8Y22_06570</name>
</gene>
<feature type="domain" description="NrS-1 polymerase-like HBD" evidence="3">
    <location>
        <begin position="243"/>
        <end position="293"/>
    </location>
</feature>
<dbReference type="Pfam" id="PF22763">
    <property type="entry name" value="NrS1-1_pol-like_HBD"/>
    <property type="match status" value="1"/>
</dbReference>
<dbReference type="Gene3D" id="3.30.2250.10">
    <property type="entry name" value="Bifunctional DNA primase/polymerase domain"/>
    <property type="match status" value="1"/>
</dbReference>
<evidence type="ECO:0000256" key="1">
    <source>
        <dbReference type="SAM" id="MobiDB-lite"/>
    </source>
</evidence>
<feature type="region of interest" description="Disordered" evidence="1">
    <location>
        <begin position="297"/>
        <end position="318"/>
    </location>
</feature>
<dbReference type="InterPro" id="IPR054468">
    <property type="entry name" value="NrSPol-like_HBD"/>
</dbReference>
<dbReference type="Proteomes" id="UP000318864">
    <property type="component" value="Unassembled WGS sequence"/>
</dbReference>
<protein>
    <recommendedName>
        <fullName evidence="6">DNA primase/polymerase bifunctional N-terminal domain-containing protein</fullName>
    </recommendedName>
</protein>
<evidence type="ECO:0000259" key="3">
    <source>
        <dbReference type="Pfam" id="PF22763"/>
    </source>
</evidence>
<dbReference type="Pfam" id="PF09250">
    <property type="entry name" value="Prim-Pol"/>
    <property type="match status" value="1"/>
</dbReference>
<evidence type="ECO:0000259" key="2">
    <source>
        <dbReference type="Pfam" id="PF09250"/>
    </source>
</evidence>
<organism evidence="4 5">
    <name type="scientific">Salinadaptatus halalkaliphilus</name>
    <dbReference type="NCBI Taxonomy" id="2419781"/>
    <lineage>
        <taxon>Archaea</taxon>
        <taxon>Methanobacteriati</taxon>
        <taxon>Methanobacteriota</taxon>
        <taxon>Stenosarchaea group</taxon>
        <taxon>Halobacteria</taxon>
        <taxon>Halobacteriales</taxon>
        <taxon>Natrialbaceae</taxon>
        <taxon>Salinadaptatus</taxon>
    </lineage>
</organism>
<comment type="caution">
    <text evidence="4">The sequence shown here is derived from an EMBL/GenBank/DDBJ whole genome shotgun (WGS) entry which is preliminary data.</text>
</comment>
<evidence type="ECO:0000313" key="5">
    <source>
        <dbReference type="Proteomes" id="UP000318864"/>
    </source>
</evidence>
<feature type="region of interest" description="Disordered" evidence="1">
    <location>
        <begin position="185"/>
        <end position="214"/>
    </location>
</feature>
<name>A0A4S3TQM1_9EURY</name>
<sequence>MSQANTPSDDDAVSLKEIVAQRLDESGLPTDRFINVENGGKASTNHTQSEPAVVTGNYGVYAGRGLVEIDIDDYDESHDLGPINGLQDTLTIQSAHDAEHRYYHVPNAPEVIKDAFGVDNPQPEWGEVRVSNQYVVGPGSQLDGCDKDWCDECEKPEGGQYTILHDRPIAEISAHVLVGAIRATGYDKSPDESDEKRPQDGFNGPNEPVGLSDRELLEKAKNADDGGKFKRLWDGDTSGYPSHSEARNALVSKLAFWTGNDEQRTRKLFKQSPLAQQKPEESMRDFDDYLESKVFPVSDTYNPEGSTGETTNPEPDTDDSGLIELFRHASRQYHIDPSRVATRTENGESIPVGISSVVNTESVGDAIITLYVFSPG</sequence>
<feature type="compositionally biased region" description="Polar residues" evidence="1">
    <location>
        <begin position="299"/>
        <end position="314"/>
    </location>
</feature>
<dbReference type="InterPro" id="IPR015330">
    <property type="entry name" value="DNA_primase/pol_bifunc_N"/>
</dbReference>
<dbReference type="RefSeq" id="WP_141463910.1">
    <property type="nucleotide sequence ID" value="NZ_RBZW01000018.1"/>
</dbReference>
<proteinExistence type="predicted"/>
<accession>A0A4S3TQM1</accession>
<keyword evidence="5" id="KW-1185">Reference proteome</keyword>
<feature type="compositionally biased region" description="Basic and acidic residues" evidence="1">
    <location>
        <begin position="188"/>
        <end position="199"/>
    </location>
</feature>
<dbReference type="AlphaFoldDB" id="A0A4S3TQM1"/>
<evidence type="ECO:0000313" key="4">
    <source>
        <dbReference type="EMBL" id="THE65593.1"/>
    </source>
</evidence>
<evidence type="ECO:0008006" key="6">
    <source>
        <dbReference type="Google" id="ProtNLM"/>
    </source>
</evidence>
<reference evidence="4 5" key="1">
    <citation type="submission" date="2018-10" db="EMBL/GenBank/DDBJ databases">
        <title>Natronolimnobius sp. XQ-INN 246 isolated from Inner Mongolia Autonomous Region of China.</title>
        <authorList>
            <person name="Xue Q."/>
        </authorList>
    </citation>
    <scope>NUCLEOTIDE SEQUENCE [LARGE SCALE GENOMIC DNA]</scope>
    <source>
        <strain evidence="4 5">XQ-INN 246</strain>
    </source>
</reference>
<feature type="domain" description="DNA primase/polymerase bifunctional N-terminal" evidence="2">
    <location>
        <begin position="55"/>
        <end position="172"/>
    </location>
</feature>
<dbReference type="OrthoDB" id="238910at2157"/>
<dbReference type="EMBL" id="RBZW01000018">
    <property type="protein sequence ID" value="THE65593.1"/>
    <property type="molecule type" value="Genomic_DNA"/>
</dbReference>